<accession>A0A1R1SK08</accession>
<dbReference type="EMBL" id="ASQP01000217">
    <property type="protein sequence ID" value="OMI38614.1"/>
    <property type="molecule type" value="Genomic_DNA"/>
</dbReference>
<evidence type="ECO:0000313" key="1">
    <source>
        <dbReference type="EMBL" id="OMI38614.1"/>
    </source>
</evidence>
<comment type="caution">
    <text evidence="1">The sequence shown here is derived from an EMBL/GenBank/DDBJ whole genome shotgun (WGS) entry which is preliminary data.</text>
</comment>
<proteinExistence type="predicted"/>
<dbReference type="AlphaFoldDB" id="A0A1R1SK08"/>
<protein>
    <submittedName>
        <fullName evidence="1">Uncharacterized protein</fullName>
    </submittedName>
</protein>
<dbReference type="STRING" id="67365.GCA_001704635_05995"/>
<keyword evidence="2" id="KW-1185">Reference proteome</keyword>
<dbReference type="Proteomes" id="UP000186168">
    <property type="component" value="Unassembled WGS sequence"/>
</dbReference>
<sequence>MPRQAEAVNGADWTRILPRLAVGMVVYDRRYEIPGTIADFDGPMVCLTRPTGLAWRSHCASVRPATQYEQRQLRAIARLHAQRQRGMAAAGSATRADRRLR</sequence>
<evidence type="ECO:0000313" key="2">
    <source>
        <dbReference type="Proteomes" id="UP000186168"/>
    </source>
</evidence>
<name>A0A1R1SK08_9ACTN</name>
<gene>
    <name evidence="1" type="ORF">SPAR_15091</name>
</gene>
<reference evidence="1 2" key="1">
    <citation type="submission" date="2013-05" db="EMBL/GenBank/DDBJ databases">
        <title>Genome sequence of Streptomyces sparsogenes DSM 40356.</title>
        <authorList>
            <person name="Coyne S."/>
            <person name="Seebeck F.P."/>
        </authorList>
    </citation>
    <scope>NUCLEOTIDE SEQUENCE [LARGE SCALE GENOMIC DNA]</scope>
    <source>
        <strain evidence="1 2">DSM 40356</strain>
    </source>
</reference>
<dbReference type="RefSeq" id="WP_065961663.1">
    <property type="nucleotide sequence ID" value="NZ_ASQP01000217.1"/>
</dbReference>
<organism evidence="1 2">
    <name type="scientific">Streptomyces sparsogenes DSM 40356</name>
    <dbReference type="NCBI Taxonomy" id="1331668"/>
    <lineage>
        <taxon>Bacteria</taxon>
        <taxon>Bacillati</taxon>
        <taxon>Actinomycetota</taxon>
        <taxon>Actinomycetes</taxon>
        <taxon>Kitasatosporales</taxon>
        <taxon>Streptomycetaceae</taxon>
        <taxon>Streptomyces</taxon>
    </lineage>
</organism>